<feature type="domain" description="Aminoglycoside phosphotransferase" evidence="1">
    <location>
        <begin position="6"/>
        <end position="245"/>
    </location>
</feature>
<comment type="caution">
    <text evidence="2">The sequence shown here is derived from an EMBL/GenBank/DDBJ whole genome shotgun (WGS) entry which is preliminary data.</text>
</comment>
<name>A0ABW1SF19_9PROT</name>
<dbReference type="InterPro" id="IPR002575">
    <property type="entry name" value="Aminoglycoside_PTrfase"/>
</dbReference>
<keyword evidence="3" id="KW-1185">Reference proteome</keyword>
<dbReference type="EMBL" id="JBHSSW010000066">
    <property type="protein sequence ID" value="MFC6199898.1"/>
    <property type="molecule type" value="Genomic_DNA"/>
</dbReference>
<dbReference type="InterPro" id="IPR041726">
    <property type="entry name" value="ACAD10_11_N"/>
</dbReference>
<dbReference type="Pfam" id="PF01636">
    <property type="entry name" value="APH"/>
    <property type="match status" value="1"/>
</dbReference>
<dbReference type="SUPFAM" id="SSF56112">
    <property type="entry name" value="Protein kinase-like (PK-like)"/>
    <property type="match status" value="1"/>
</dbReference>
<organism evidence="2 3">
    <name type="scientific">Ponticaulis profundi</name>
    <dbReference type="NCBI Taxonomy" id="2665222"/>
    <lineage>
        <taxon>Bacteria</taxon>
        <taxon>Pseudomonadati</taxon>
        <taxon>Pseudomonadota</taxon>
        <taxon>Alphaproteobacteria</taxon>
        <taxon>Hyphomonadales</taxon>
        <taxon>Hyphomonadaceae</taxon>
        <taxon>Ponticaulis</taxon>
    </lineage>
</organism>
<dbReference type="CDD" id="cd05154">
    <property type="entry name" value="ACAD10_11_N-like"/>
    <property type="match status" value="1"/>
</dbReference>
<sequence>MTHVEDLKRLSGGASQETWAFYACSPNSRQKLILRRSPFAHAGAGDGSAIGLAKEAEVLGALKNTGIPTPGVLFVADEDDPLGSSYIMTCIEGETIPKRIMRDERFAPGRDRISAQCGTALAKLHSMPLNDMPELPRATAEDQVAQYEGVLRARGIERPVFEMALRWLKDNLPDESQNNVVVHGDFRMGNLMIDENGLSGILDWELCHIGNPREDIGWLCTNSWRFGQRDKRVGGVGHLSELLEAYEAAGGVAITESEIDYWECLGSFKWGIMCTMMYEAFRSGSDPSIERGSIGRRASETEIDLMNILETV</sequence>
<evidence type="ECO:0000313" key="2">
    <source>
        <dbReference type="EMBL" id="MFC6199898.1"/>
    </source>
</evidence>
<dbReference type="Gene3D" id="3.30.200.20">
    <property type="entry name" value="Phosphorylase Kinase, domain 1"/>
    <property type="match status" value="1"/>
</dbReference>
<reference evidence="3" key="1">
    <citation type="journal article" date="2019" name="Int. J. Syst. Evol. Microbiol.">
        <title>The Global Catalogue of Microorganisms (GCM) 10K type strain sequencing project: providing services to taxonomists for standard genome sequencing and annotation.</title>
        <authorList>
            <consortium name="The Broad Institute Genomics Platform"/>
            <consortium name="The Broad Institute Genome Sequencing Center for Infectious Disease"/>
            <person name="Wu L."/>
            <person name="Ma J."/>
        </authorList>
    </citation>
    <scope>NUCLEOTIDE SEQUENCE [LARGE SCALE GENOMIC DNA]</scope>
    <source>
        <strain evidence="3">CGMCC-1.15741</strain>
    </source>
</reference>
<dbReference type="Gene3D" id="3.90.1200.10">
    <property type="match status" value="1"/>
</dbReference>
<proteinExistence type="predicted"/>
<protein>
    <submittedName>
        <fullName evidence="2">Phosphotransferase family protein</fullName>
    </submittedName>
</protein>
<dbReference type="Proteomes" id="UP001596303">
    <property type="component" value="Unassembled WGS sequence"/>
</dbReference>
<dbReference type="InterPro" id="IPR011009">
    <property type="entry name" value="Kinase-like_dom_sf"/>
</dbReference>
<dbReference type="InterPro" id="IPR051678">
    <property type="entry name" value="AGP_Transferase"/>
</dbReference>
<evidence type="ECO:0000313" key="3">
    <source>
        <dbReference type="Proteomes" id="UP001596303"/>
    </source>
</evidence>
<dbReference type="PANTHER" id="PTHR21310">
    <property type="entry name" value="AMINOGLYCOSIDE PHOSPHOTRANSFERASE-RELATED-RELATED"/>
    <property type="match status" value="1"/>
</dbReference>
<gene>
    <name evidence="2" type="ORF">ACFQDM_17630</name>
</gene>
<evidence type="ECO:0000259" key="1">
    <source>
        <dbReference type="Pfam" id="PF01636"/>
    </source>
</evidence>
<dbReference type="PANTHER" id="PTHR21310:SF57">
    <property type="entry name" value="BLR2944 PROTEIN"/>
    <property type="match status" value="1"/>
</dbReference>
<accession>A0ABW1SF19</accession>